<keyword evidence="2" id="KW-0805">Transcription regulation</keyword>
<evidence type="ECO:0000256" key="2">
    <source>
        <dbReference type="ARBA" id="ARBA00023015"/>
    </source>
</evidence>
<dbReference type="InterPro" id="IPR052610">
    <property type="entry name" value="bHLH_transcription_regulator"/>
</dbReference>
<feature type="compositionally biased region" description="Acidic residues" evidence="5">
    <location>
        <begin position="270"/>
        <end position="286"/>
    </location>
</feature>
<dbReference type="SMART" id="SM00353">
    <property type="entry name" value="HLH"/>
    <property type="match status" value="1"/>
</dbReference>
<evidence type="ECO:0000313" key="8">
    <source>
        <dbReference type="Proteomes" id="UP000734854"/>
    </source>
</evidence>
<proteinExistence type="inferred from homology"/>
<keyword evidence="4" id="KW-0175">Coiled coil</keyword>
<dbReference type="Pfam" id="PF00010">
    <property type="entry name" value="HLH"/>
    <property type="match status" value="1"/>
</dbReference>
<evidence type="ECO:0000256" key="5">
    <source>
        <dbReference type="SAM" id="MobiDB-lite"/>
    </source>
</evidence>
<comment type="caution">
    <text evidence="7">The sequence shown here is derived from an EMBL/GenBank/DDBJ whole genome shotgun (WGS) entry which is preliminary data.</text>
</comment>
<evidence type="ECO:0000256" key="4">
    <source>
        <dbReference type="SAM" id="Coils"/>
    </source>
</evidence>
<feature type="compositionally biased region" description="Polar residues" evidence="5">
    <location>
        <begin position="121"/>
        <end position="133"/>
    </location>
</feature>
<organism evidence="7 8">
    <name type="scientific">Zingiber officinale</name>
    <name type="common">Ginger</name>
    <name type="synonym">Amomum zingiber</name>
    <dbReference type="NCBI Taxonomy" id="94328"/>
    <lineage>
        <taxon>Eukaryota</taxon>
        <taxon>Viridiplantae</taxon>
        <taxon>Streptophyta</taxon>
        <taxon>Embryophyta</taxon>
        <taxon>Tracheophyta</taxon>
        <taxon>Spermatophyta</taxon>
        <taxon>Magnoliopsida</taxon>
        <taxon>Liliopsida</taxon>
        <taxon>Zingiberales</taxon>
        <taxon>Zingiberaceae</taxon>
        <taxon>Zingiber</taxon>
    </lineage>
</organism>
<protein>
    <recommendedName>
        <fullName evidence="6">BHLH domain-containing protein</fullName>
    </recommendedName>
</protein>
<evidence type="ECO:0000259" key="6">
    <source>
        <dbReference type="PROSITE" id="PS50888"/>
    </source>
</evidence>
<dbReference type="InterPro" id="IPR011598">
    <property type="entry name" value="bHLH_dom"/>
</dbReference>
<keyword evidence="3" id="KW-0804">Transcription</keyword>
<dbReference type="Proteomes" id="UP000734854">
    <property type="component" value="Unassembled WGS sequence"/>
</dbReference>
<dbReference type="PANTHER" id="PTHR45959:SF2">
    <property type="entry name" value="BHLH TRANSCRIPTION FACTOR"/>
    <property type="match status" value="1"/>
</dbReference>
<feature type="coiled-coil region" evidence="4">
    <location>
        <begin position="229"/>
        <end position="256"/>
    </location>
</feature>
<name>A0A8J5HF28_ZINOF</name>
<sequence length="367" mass="39911">MGLDSPLQAQTIELGDGSLPFSITVLLQSDSDDGWVCGPNPNEETLADPSSLPVTCKLLCQLLCFSTMEAMASPCYSDMGVDQGFFNQWDLQQLEVVLGRDHFEQSPSSESRTERPKKQLKSSSWSSCTTTADQNSASAPRILSFGDPDSPVCRSSFYGSMVKKAEEAAEGSVSINIASKTSSAAKRMSGQNHEHIMAERKRREKLSQRFIELSAIVPGLKKMDKASVLGDAIKYLKQLQDKVVNLEDQVAKRSIESAVLVKKTQLLVDGDGDGDDDDNDDDDDTSSSDGNSEEDQRRLSSGGSLLPEIEARICNKSVLIKIQCENRKGVVVQALSEIEKLHLSVMNTSVMPFTSNSLDITVASQAS</sequence>
<dbReference type="AlphaFoldDB" id="A0A8J5HF28"/>
<feature type="region of interest" description="Disordered" evidence="5">
    <location>
        <begin position="269"/>
        <end position="302"/>
    </location>
</feature>
<dbReference type="PROSITE" id="PS50888">
    <property type="entry name" value="BHLH"/>
    <property type="match status" value="1"/>
</dbReference>
<feature type="domain" description="BHLH" evidence="6">
    <location>
        <begin position="190"/>
        <end position="239"/>
    </location>
</feature>
<evidence type="ECO:0000256" key="3">
    <source>
        <dbReference type="ARBA" id="ARBA00023163"/>
    </source>
</evidence>
<dbReference type="PANTHER" id="PTHR45959">
    <property type="entry name" value="BHLH TRANSCRIPTION FACTOR"/>
    <property type="match status" value="1"/>
</dbReference>
<evidence type="ECO:0000313" key="7">
    <source>
        <dbReference type="EMBL" id="KAG6526073.1"/>
    </source>
</evidence>
<dbReference type="SUPFAM" id="SSF47459">
    <property type="entry name" value="HLH, helix-loop-helix DNA-binding domain"/>
    <property type="match status" value="1"/>
</dbReference>
<dbReference type="InterPro" id="IPR036638">
    <property type="entry name" value="HLH_DNA-bd_sf"/>
</dbReference>
<keyword evidence="8" id="KW-1185">Reference proteome</keyword>
<comment type="similarity">
    <text evidence="1">Belongs to the bHLH protein family.</text>
</comment>
<dbReference type="GO" id="GO:0046983">
    <property type="term" value="F:protein dimerization activity"/>
    <property type="evidence" value="ECO:0007669"/>
    <property type="project" value="InterPro"/>
</dbReference>
<evidence type="ECO:0000256" key="1">
    <source>
        <dbReference type="ARBA" id="ARBA00005510"/>
    </source>
</evidence>
<feature type="region of interest" description="Disordered" evidence="5">
    <location>
        <begin position="102"/>
        <end position="133"/>
    </location>
</feature>
<dbReference type="EMBL" id="JACMSC010000004">
    <property type="protein sequence ID" value="KAG6526073.1"/>
    <property type="molecule type" value="Genomic_DNA"/>
</dbReference>
<gene>
    <name evidence="7" type="ORF">ZIOFF_016050</name>
</gene>
<accession>A0A8J5HF28</accession>
<reference evidence="7 8" key="1">
    <citation type="submission" date="2020-08" db="EMBL/GenBank/DDBJ databases">
        <title>Plant Genome Project.</title>
        <authorList>
            <person name="Zhang R.-G."/>
        </authorList>
    </citation>
    <scope>NUCLEOTIDE SEQUENCE [LARGE SCALE GENOMIC DNA]</scope>
    <source>
        <tissue evidence="7">Rhizome</tissue>
    </source>
</reference>
<dbReference type="Gene3D" id="4.10.280.10">
    <property type="entry name" value="Helix-loop-helix DNA-binding domain"/>
    <property type="match status" value="1"/>
</dbReference>